<evidence type="ECO:0000313" key="3">
    <source>
        <dbReference type="EMBL" id="MFD0763363.1"/>
    </source>
</evidence>
<feature type="domain" description="CAAX prenyl protease 2/Lysostaphin resistance protein A-like" evidence="2">
    <location>
        <begin position="79"/>
        <end position="229"/>
    </location>
</feature>
<reference evidence="4" key="1">
    <citation type="journal article" date="2019" name="Int. J. Syst. Evol. Microbiol.">
        <title>The Global Catalogue of Microorganisms (GCM) 10K type strain sequencing project: providing services to taxonomists for standard genome sequencing and annotation.</title>
        <authorList>
            <consortium name="The Broad Institute Genomics Platform"/>
            <consortium name="The Broad Institute Genome Sequencing Center for Infectious Disease"/>
            <person name="Wu L."/>
            <person name="Ma J."/>
        </authorList>
    </citation>
    <scope>NUCLEOTIDE SEQUENCE [LARGE SCALE GENOMIC DNA]</scope>
    <source>
        <strain evidence="4">CCUG 60742</strain>
    </source>
</reference>
<keyword evidence="4" id="KW-1185">Reference proteome</keyword>
<organism evidence="3 4">
    <name type="scientific">Mucilaginibacter lutimaris</name>
    <dbReference type="NCBI Taxonomy" id="931629"/>
    <lineage>
        <taxon>Bacteria</taxon>
        <taxon>Pseudomonadati</taxon>
        <taxon>Bacteroidota</taxon>
        <taxon>Sphingobacteriia</taxon>
        <taxon>Sphingobacteriales</taxon>
        <taxon>Sphingobacteriaceae</taxon>
        <taxon>Mucilaginibacter</taxon>
    </lineage>
</organism>
<protein>
    <submittedName>
        <fullName evidence="3">Type II CAAX prenyl endopeptidase Rce1 family protein</fullName>
    </submittedName>
</protein>
<evidence type="ECO:0000259" key="2">
    <source>
        <dbReference type="Pfam" id="PF02517"/>
    </source>
</evidence>
<evidence type="ECO:0000313" key="4">
    <source>
        <dbReference type="Proteomes" id="UP001597073"/>
    </source>
</evidence>
<keyword evidence="1" id="KW-0472">Membrane</keyword>
<feature type="transmembrane region" description="Helical" evidence="1">
    <location>
        <begin position="108"/>
        <end position="126"/>
    </location>
</feature>
<feature type="transmembrane region" description="Helical" evidence="1">
    <location>
        <begin position="24"/>
        <end position="48"/>
    </location>
</feature>
<feature type="transmembrane region" description="Helical" evidence="1">
    <location>
        <begin position="77"/>
        <end position="96"/>
    </location>
</feature>
<evidence type="ECO:0000256" key="1">
    <source>
        <dbReference type="SAM" id="Phobius"/>
    </source>
</evidence>
<keyword evidence="1" id="KW-0812">Transmembrane</keyword>
<feature type="transmembrane region" description="Helical" evidence="1">
    <location>
        <begin position="132"/>
        <end position="153"/>
    </location>
</feature>
<keyword evidence="1" id="KW-1133">Transmembrane helix</keyword>
<dbReference type="Proteomes" id="UP001597073">
    <property type="component" value="Unassembled WGS sequence"/>
</dbReference>
<feature type="transmembrane region" description="Helical" evidence="1">
    <location>
        <begin position="218"/>
        <end position="238"/>
    </location>
</feature>
<dbReference type="RefSeq" id="WP_377137373.1">
    <property type="nucleotide sequence ID" value="NZ_JBHTIA010000003.1"/>
</dbReference>
<accession>A0ABW2Z9K6</accession>
<gene>
    <name evidence="3" type="ORF">ACFQZI_00770</name>
</gene>
<feature type="transmembrane region" description="Helical" evidence="1">
    <location>
        <begin position="190"/>
        <end position="211"/>
    </location>
</feature>
<comment type="caution">
    <text evidence="3">The sequence shown here is derived from an EMBL/GenBank/DDBJ whole genome shotgun (WGS) entry which is preliminary data.</text>
</comment>
<dbReference type="EMBL" id="JBHTIA010000003">
    <property type="protein sequence ID" value="MFD0763363.1"/>
    <property type="molecule type" value="Genomic_DNA"/>
</dbReference>
<dbReference type="InterPro" id="IPR003675">
    <property type="entry name" value="Rce1/LyrA-like_dom"/>
</dbReference>
<name>A0ABW2Z9K6_9SPHI</name>
<proteinExistence type="predicted"/>
<sequence>MLKEFLAVNNYPQLNQDRSFQSKLILLLQIYGIIFLINILIAPISFIADHFVTHVLHYKSISRQYQETLLRMFHKFGYLKAVFYISVMAPVIEEAIFRLPLTFKRQHVAIAFGFALVLIAKLIPGLANQSLFINILARVALLVVGYFTLTKFGPALKTPGKGFQTLLIVTSVIVFGLMHILNYVPLQWHIIYIYPLYVIPQLMMGWALTYIRFKNGYFWGMGLHALINGVSMVLYTIFRHKLL</sequence>
<feature type="transmembrane region" description="Helical" evidence="1">
    <location>
        <begin position="165"/>
        <end position="184"/>
    </location>
</feature>
<dbReference type="Pfam" id="PF02517">
    <property type="entry name" value="Rce1-like"/>
    <property type="match status" value="1"/>
</dbReference>